<organism evidence="2 3">
    <name type="scientific">Mucilaginibacter gotjawali</name>
    <dbReference type="NCBI Taxonomy" id="1550579"/>
    <lineage>
        <taxon>Bacteria</taxon>
        <taxon>Pseudomonadati</taxon>
        <taxon>Bacteroidota</taxon>
        <taxon>Sphingobacteriia</taxon>
        <taxon>Sphingobacteriales</taxon>
        <taxon>Sphingobacteriaceae</taxon>
        <taxon>Mucilaginibacter</taxon>
    </lineage>
</organism>
<name>A0A110B653_9SPHI</name>
<reference evidence="2 3" key="1">
    <citation type="submission" date="2015-12" db="EMBL/GenBank/DDBJ databases">
        <title>Genome sequence of Mucilaginibacter gotjawali.</title>
        <authorList>
            <person name="Lee J.S."/>
            <person name="Lee K.C."/>
            <person name="Kim K.K."/>
            <person name="Lee B.W."/>
        </authorList>
    </citation>
    <scope>NUCLEOTIDE SEQUENCE [LARGE SCALE GENOMIC DNA]</scope>
    <source>
        <strain evidence="2 3">SA3-7</strain>
    </source>
</reference>
<keyword evidence="1" id="KW-0812">Transmembrane</keyword>
<keyword evidence="1" id="KW-1133">Transmembrane helix</keyword>
<evidence type="ECO:0000256" key="1">
    <source>
        <dbReference type="SAM" id="Phobius"/>
    </source>
</evidence>
<keyword evidence="3" id="KW-1185">Reference proteome</keyword>
<evidence type="ECO:0000313" key="2">
    <source>
        <dbReference type="EMBL" id="BAU55333.1"/>
    </source>
</evidence>
<dbReference type="EMBL" id="AP017313">
    <property type="protein sequence ID" value="BAU55333.1"/>
    <property type="molecule type" value="Genomic_DNA"/>
</dbReference>
<dbReference type="AlphaFoldDB" id="A0A110B653"/>
<dbReference type="Proteomes" id="UP000218263">
    <property type="component" value="Chromosome"/>
</dbReference>
<protein>
    <submittedName>
        <fullName evidence="2">Uncharacterized protein</fullName>
    </submittedName>
</protein>
<feature type="transmembrane region" description="Helical" evidence="1">
    <location>
        <begin position="47"/>
        <end position="66"/>
    </location>
</feature>
<dbReference type="KEGG" id="mgot:MgSA37_03515"/>
<gene>
    <name evidence="2" type="ORF">MgSA37_03515</name>
</gene>
<keyword evidence="1" id="KW-0472">Membrane</keyword>
<feature type="transmembrane region" description="Helical" evidence="1">
    <location>
        <begin position="12"/>
        <end position="35"/>
    </location>
</feature>
<proteinExistence type="predicted"/>
<sequence>MRKPGKMKRKLLYLLFFVAVFVCLSGGVMFLWNLILPQLTHLAKINYWQALGLTVLSRILFGRLFFGGLFGKYKGEGRADILKDKLMTMDEADKAAFKEEWRKRCGR</sequence>
<accession>A0A110B653</accession>
<evidence type="ECO:0000313" key="3">
    <source>
        <dbReference type="Proteomes" id="UP000218263"/>
    </source>
</evidence>